<dbReference type="GO" id="GO:0006508">
    <property type="term" value="P:proteolysis"/>
    <property type="evidence" value="ECO:0007669"/>
    <property type="project" value="UniProtKB-KW"/>
</dbReference>
<dbReference type="EC" id="3.4.16.-" evidence="10"/>
<reference evidence="11 12" key="1">
    <citation type="submission" date="2018-06" db="EMBL/GenBank/DDBJ databases">
        <title>The Genome of Cuscuta australis (Dodder) Provides Insight into the Evolution of Plant Parasitism.</title>
        <authorList>
            <person name="Liu H."/>
        </authorList>
    </citation>
    <scope>NUCLEOTIDE SEQUENCE [LARGE SCALE GENOMIC DNA]</scope>
    <source>
        <strain evidence="12">cv. Yunnan</strain>
        <tissue evidence="11">Vines</tissue>
    </source>
</reference>
<comment type="subcellular location">
    <subcellularLocation>
        <location evidence="1">Secreted</location>
    </subcellularLocation>
</comment>
<dbReference type="Gene3D" id="6.10.250.940">
    <property type="match status" value="2"/>
</dbReference>
<comment type="caution">
    <text evidence="11">The sequence shown here is derived from an EMBL/GenBank/DDBJ whole genome shotgun (WGS) entry which is preliminary data.</text>
</comment>
<protein>
    <recommendedName>
        <fullName evidence="10">Carboxypeptidase</fullName>
        <ecNumber evidence="10">3.4.16.-</ecNumber>
    </recommendedName>
</protein>
<dbReference type="Gene3D" id="3.40.50.11320">
    <property type="match status" value="2"/>
</dbReference>
<evidence type="ECO:0000256" key="2">
    <source>
        <dbReference type="ARBA" id="ARBA00009431"/>
    </source>
</evidence>
<evidence type="ECO:0000256" key="10">
    <source>
        <dbReference type="RuleBase" id="RU361156"/>
    </source>
</evidence>
<dbReference type="InterPro" id="IPR018202">
    <property type="entry name" value="Ser_caboxypep_ser_AS"/>
</dbReference>
<evidence type="ECO:0000313" key="12">
    <source>
        <dbReference type="Proteomes" id="UP000249390"/>
    </source>
</evidence>
<dbReference type="SUPFAM" id="SSF53474">
    <property type="entry name" value="alpha/beta-Hydrolases"/>
    <property type="match status" value="2"/>
</dbReference>
<dbReference type="FunFam" id="3.40.50.11320:FF:000002">
    <property type="entry name" value="Carboxypeptidase"/>
    <property type="match status" value="2"/>
</dbReference>
<dbReference type="PROSITE" id="PS00131">
    <property type="entry name" value="CARBOXYPEPT_SER_SER"/>
    <property type="match status" value="1"/>
</dbReference>
<dbReference type="InterPro" id="IPR029058">
    <property type="entry name" value="AB_hydrolase_fold"/>
</dbReference>
<proteinExistence type="inferred from homology"/>
<keyword evidence="8" id="KW-1015">Disulfide bond</keyword>
<keyword evidence="7 10" id="KW-0378">Hydrolase</keyword>
<dbReference type="PANTHER" id="PTHR11802">
    <property type="entry name" value="SERINE PROTEASE FAMILY S10 SERINE CARBOXYPEPTIDASE"/>
    <property type="match status" value="1"/>
</dbReference>
<dbReference type="Pfam" id="PF00450">
    <property type="entry name" value="Peptidase_S10"/>
    <property type="match status" value="2"/>
</dbReference>
<evidence type="ECO:0000256" key="8">
    <source>
        <dbReference type="ARBA" id="ARBA00023157"/>
    </source>
</evidence>
<keyword evidence="6 10" id="KW-0732">Signal</keyword>
<evidence type="ECO:0000256" key="7">
    <source>
        <dbReference type="ARBA" id="ARBA00022801"/>
    </source>
</evidence>
<evidence type="ECO:0000313" key="11">
    <source>
        <dbReference type="EMBL" id="RAL38851.1"/>
    </source>
</evidence>
<dbReference type="GO" id="GO:0005773">
    <property type="term" value="C:vacuole"/>
    <property type="evidence" value="ECO:0007669"/>
    <property type="project" value="TreeGrafter"/>
</dbReference>
<keyword evidence="12" id="KW-1185">Reference proteome</keyword>
<gene>
    <name evidence="11" type="ORF">DM860_015212</name>
</gene>
<feature type="chain" id="PRO_5016193847" description="Carboxypeptidase" evidence="10">
    <location>
        <begin position="32"/>
        <end position="1009"/>
    </location>
</feature>
<evidence type="ECO:0000256" key="1">
    <source>
        <dbReference type="ARBA" id="ARBA00004613"/>
    </source>
</evidence>
<organism evidence="11 12">
    <name type="scientific">Cuscuta australis</name>
    <dbReference type="NCBI Taxonomy" id="267555"/>
    <lineage>
        <taxon>Eukaryota</taxon>
        <taxon>Viridiplantae</taxon>
        <taxon>Streptophyta</taxon>
        <taxon>Embryophyta</taxon>
        <taxon>Tracheophyta</taxon>
        <taxon>Spermatophyta</taxon>
        <taxon>Magnoliopsida</taxon>
        <taxon>eudicotyledons</taxon>
        <taxon>Gunneridae</taxon>
        <taxon>Pentapetalae</taxon>
        <taxon>asterids</taxon>
        <taxon>lamiids</taxon>
        <taxon>Solanales</taxon>
        <taxon>Convolvulaceae</taxon>
        <taxon>Cuscuteae</taxon>
        <taxon>Cuscuta</taxon>
        <taxon>Cuscuta subgen. Grammica</taxon>
        <taxon>Cuscuta sect. Cleistogrammica</taxon>
    </lineage>
</organism>
<evidence type="ECO:0000256" key="4">
    <source>
        <dbReference type="ARBA" id="ARBA00022645"/>
    </source>
</evidence>
<comment type="similarity">
    <text evidence="2 10">Belongs to the peptidase S10 family.</text>
</comment>
<dbReference type="InterPro" id="IPR033124">
    <property type="entry name" value="Ser_caboxypep_his_AS"/>
</dbReference>
<evidence type="ECO:0000256" key="3">
    <source>
        <dbReference type="ARBA" id="ARBA00022525"/>
    </source>
</evidence>
<keyword evidence="9" id="KW-0325">Glycoprotein</keyword>
<dbReference type="PANTHER" id="PTHR11802:SF78">
    <property type="entry name" value="CARBOXYPEPTIDASE"/>
    <property type="match status" value="1"/>
</dbReference>
<dbReference type="FunFam" id="3.40.50.1820:FF:000030">
    <property type="entry name" value="Carboxypeptidase"/>
    <property type="match status" value="2"/>
</dbReference>
<keyword evidence="4 10" id="KW-0121">Carboxypeptidase</keyword>
<dbReference type="Proteomes" id="UP000249390">
    <property type="component" value="Unassembled WGS sequence"/>
</dbReference>
<dbReference type="PRINTS" id="PR00724">
    <property type="entry name" value="CRBOXYPTASEC"/>
</dbReference>
<sequence length="1009" mass="112309">MGKHVLLFLHHHHLLLLVIINALLLLKSGHGLLNNNNDNKMDQVHGLLIMSLRGAATTSFSAWENLGTTREEDADDDEDLELISPEADAAAADLISGGLPGQPRGGGGKPFEQYAGYVNSAAAATAAAAEDPHTKPLILWLSGGPGLSSLGAGAFLEIGPFGVNPDGKTLYPRKFSWNKVANILFVESPAGVGFSYSNTSSDYEKSGDTMTAQDSYQFLQNWFKRYPKYKTTDFYIAGKDYSGFYIPELADVIIKKNKIATDNSLKINLKGIMIENGIMNIPTDTRGFIDYAWSHALISNEAHQALLKHCITNDSSCEHSLNEAATEIGYIDTHNIYGPLCFDSSRNHSSIMFNKRRFGYDPCENEYVHSYFNLPEVQKALHANTTKLPYLWYIASNEVYTKWTDRPTTMFPIYKRLITSRLQILVYSGDVDAIIPVTSTRYSLDAMNLKVVTPWQLWKDSSENGAGYKVVYDGLTFATVKGAGEVVPQSKPRIRTLEKTDRVNMKKHQAPLFPNLHIALLLFFLLTLFGFGHGSNHKNDGQVGRLMSLRHAKMYPHGGRRVPPRTEEERYNEEDKIMVSLPEVDEGSVTADDDLIAGGLPGQPPSSAKFNQYAGYVNVDKRNGRSLFYYFAESADTPSKKPLVLWLNGGPGCSSLGLGAFVEVGPFGVNPDGKTLYSRRFAWNRVANMLFLESPASVGFSYSNTTSDYAKSGDNRTAQDSLNFLLSWFERYPHYKSSDFYIAGESYAGFYIPELADLIINTNKMSHSTFKIPLKGIMIGNGIMNEATDERGLYDYLWSHALISDETHRGVSEDCFSTTKRGMKCYEFQYSAVNETGSIDFYNIYAPLCSNNSRHTQKNNVAAGGFDPCESDYVHAYLNLPVVQKAMHANTTKLNYTWELCSNEITSWTDSPLTMFPIYKRLFKTGLRILLYSGDIDAVVPVTGTRYSINAMNLTVVNPWQDGTQEVGGYKVGYEGLTFATVRGAGHQVPQYKPRSALALLRMFLSNKQ</sequence>
<evidence type="ECO:0000256" key="5">
    <source>
        <dbReference type="ARBA" id="ARBA00022670"/>
    </source>
</evidence>
<dbReference type="AlphaFoldDB" id="A0A328D370"/>
<name>A0A328D370_9ASTE</name>
<dbReference type="GO" id="GO:0004185">
    <property type="term" value="F:serine-type carboxypeptidase activity"/>
    <property type="evidence" value="ECO:0007669"/>
    <property type="project" value="UniProtKB-UniRule"/>
</dbReference>
<dbReference type="PROSITE" id="PS00560">
    <property type="entry name" value="CARBOXYPEPT_SER_HIS"/>
    <property type="match status" value="1"/>
</dbReference>
<evidence type="ECO:0000256" key="9">
    <source>
        <dbReference type="ARBA" id="ARBA00023180"/>
    </source>
</evidence>
<accession>A0A328D370</accession>
<keyword evidence="3" id="KW-0964">Secreted</keyword>
<dbReference type="Gene3D" id="3.40.50.1820">
    <property type="entry name" value="alpha/beta hydrolase"/>
    <property type="match status" value="2"/>
</dbReference>
<dbReference type="EMBL" id="NQVE01000205">
    <property type="protein sequence ID" value="RAL38851.1"/>
    <property type="molecule type" value="Genomic_DNA"/>
</dbReference>
<dbReference type="GO" id="GO:0005576">
    <property type="term" value="C:extracellular region"/>
    <property type="evidence" value="ECO:0007669"/>
    <property type="project" value="UniProtKB-SubCell"/>
</dbReference>
<evidence type="ECO:0000256" key="6">
    <source>
        <dbReference type="ARBA" id="ARBA00022729"/>
    </source>
</evidence>
<feature type="signal peptide" evidence="10">
    <location>
        <begin position="1"/>
        <end position="31"/>
    </location>
</feature>
<dbReference type="InterPro" id="IPR001563">
    <property type="entry name" value="Peptidase_S10"/>
</dbReference>
<keyword evidence="5 10" id="KW-0645">Protease</keyword>